<feature type="transmembrane region" description="Helical" evidence="2">
    <location>
        <begin position="40"/>
        <end position="62"/>
    </location>
</feature>
<feature type="region of interest" description="Disordered" evidence="1">
    <location>
        <begin position="1"/>
        <end position="31"/>
    </location>
</feature>
<gene>
    <name evidence="4" type="ORF">GORHZ_145_00080</name>
</gene>
<dbReference type="STRING" id="1108045.GORHZ_145_00080"/>
<dbReference type="Pfam" id="PF05305">
    <property type="entry name" value="DUF732"/>
    <property type="match status" value="1"/>
</dbReference>
<organism evidence="4 5">
    <name type="scientific">Gordonia rhizosphera NBRC 16068</name>
    <dbReference type="NCBI Taxonomy" id="1108045"/>
    <lineage>
        <taxon>Bacteria</taxon>
        <taxon>Bacillati</taxon>
        <taxon>Actinomycetota</taxon>
        <taxon>Actinomycetes</taxon>
        <taxon>Mycobacteriales</taxon>
        <taxon>Gordoniaceae</taxon>
        <taxon>Gordonia</taxon>
    </lineage>
</organism>
<comment type="caution">
    <text evidence="4">The sequence shown here is derived from an EMBL/GenBank/DDBJ whole genome shotgun (WGS) entry which is preliminary data.</text>
</comment>
<name>K6V664_9ACTN</name>
<sequence length="136" mass="14561">MLGGQSTQEKLVPPRPWGMPPVPPRPPSWWSRQTASTKRLLIGLGSGIAMVILVIFVVGASAGGVTVEELYLRDLYSAGITAQSDQDLIDLGYAVCDELRTQSDNAHGLVSAMHERNGVSREEASLIVSAAKDDLC</sequence>
<dbReference type="InterPro" id="IPR007969">
    <property type="entry name" value="DUF732"/>
</dbReference>
<dbReference type="Proteomes" id="UP000008363">
    <property type="component" value="Unassembled WGS sequence"/>
</dbReference>
<evidence type="ECO:0000313" key="5">
    <source>
        <dbReference type="Proteomes" id="UP000008363"/>
    </source>
</evidence>
<evidence type="ECO:0000256" key="1">
    <source>
        <dbReference type="SAM" id="MobiDB-lite"/>
    </source>
</evidence>
<protein>
    <recommendedName>
        <fullName evidence="3">DUF732 domain-containing protein</fullName>
    </recommendedName>
</protein>
<evidence type="ECO:0000313" key="4">
    <source>
        <dbReference type="EMBL" id="GAB91753.1"/>
    </source>
</evidence>
<keyword evidence="5" id="KW-1185">Reference proteome</keyword>
<keyword evidence="2" id="KW-0812">Transmembrane</keyword>
<feature type="domain" description="DUF732" evidence="3">
    <location>
        <begin position="69"/>
        <end position="136"/>
    </location>
</feature>
<evidence type="ECO:0000256" key="2">
    <source>
        <dbReference type="SAM" id="Phobius"/>
    </source>
</evidence>
<keyword evidence="2" id="KW-0472">Membrane</keyword>
<dbReference type="AlphaFoldDB" id="K6V664"/>
<proteinExistence type="predicted"/>
<feature type="compositionally biased region" description="Pro residues" evidence="1">
    <location>
        <begin position="13"/>
        <end position="27"/>
    </location>
</feature>
<reference evidence="4 5" key="1">
    <citation type="submission" date="2012-08" db="EMBL/GenBank/DDBJ databases">
        <title>Whole genome shotgun sequence of Gordonia rhizosphera NBRC 16068.</title>
        <authorList>
            <person name="Takarada H."/>
            <person name="Isaki S."/>
            <person name="Hosoyama A."/>
            <person name="Tsuchikane K."/>
            <person name="Katsumata H."/>
            <person name="Baba S."/>
            <person name="Ohji S."/>
            <person name="Yamazaki S."/>
            <person name="Fujita N."/>
        </authorList>
    </citation>
    <scope>NUCLEOTIDE SEQUENCE [LARGE SCALE GENOMIC DNA]</scope>
    <source>
        <strain evidence="4 5">NBRC 16068</strain>
    </source>
</reference>
<evidence type="ECO:0000259" key="3">
    <source>
        <dbReference type="Pfam" id="PF05305"/>
    </source>
</evidence>
<accession>K6V664</accession>
<dbReference type="EMBL" id="BAHC01000145">
    <property type="protein sequence ID" value="GAB91753.1"/>
    <property type="molecule type" value="Genomic_DNA"/>
</dbReference>
<keyword evidence="2" id="KW-1133">Transmembrane helix</keyword>